<dbReference type="Gene3D" id="1.20.1560.10">
    <property type="entry name" value="ABC transporter type 1, transmembrane domain"/>
    <property type="match status" value="1"/>
</dbReference>
<reference evidence="14 15" key="1">
    <citation type="submission" date="2019-06" db="EMBL/GenBank/DDBJ databases">
        <title>A novel bacterium of genus Marinomonas, isolated from coastal sand.</title>
        <authorList>
            <person name="Huang H."/>
            <person name="Mo K."/>
            <person name="Hu Y."/>
        </authorList>
    </citation>
    <scope>NUCLEOTIDE SEQUENCE [LARGE SCALE GENOMIC DNA]</scope>
    <source>
        <strain evidence="14 15">HB171799</strain>
    </source>
</reference>
<dbReference type="Pfam" id="PF00664">
    <property type="entry name" value="ABC_membrane"/>
    <property type="match status" value="1"/>
</dbReference>
<dbReference type="Proteomes" id="UP000315901">
    <property type="component" value="Unassembled WGS sequence"/>
</dbReference>
<evidence type="ECO:0000256" key="5">
    <source>
        <dbReference type="ARBA" id="ARBA00022741"/>
    </source>
</evidence>
<dbReference type="Gene3D" id="3.40.50.300">
    <property type="entry name" value="P-loop containing nucleotide triphosphate hydrolases"/>
    <property type="match status" value="1"/>
</dbReference>
<dbReference type="PROSITE" id="PS50893">
    <property type="entry name" value="ABC_TRANSPORTER_2"/>
    <property type="match status" value="1"/>
</dbReference>
<evidence type="ECO:0000256" key="4">
    <source>
        <dbReference type="ARBA" id="ARBA00022692"/>
    </source>
</evidence>
<dbReference type="Pfam" id="PF00005">
    <property type="entry name" value="ABC_tran"/>
    <property type="match status" value="1"/>
</dbReference>
<dbReference type="OrthoDB" id="9806127at2"/>
<dbReference type="GO" id="GO:0005524">
    <property type="term" value="F:ATP binding"/>
    <property type="evidence" value="ECO:0007669"/>
    <property type="project" value="UniProtKB-KW"/>
</dbReference>
<dbReference type="PROSITE" id="PS50929">
    <property type="entry name" value="ABC_TM1F"/>
    <property type="match status" value="1"/>
</dbReference>
<evidence type="ECO:0000256" key="7">
    <source>
        <dbReference type="ARBA" id="ARBA00022967"/>
    </source>
</evidence>
<evidence type="ECO:0000259" key="12">
    <source>
        <dbReference type="PROSITE" id="PS50893"/>
    </source>
</evidence>
<dbReference type="InterPro" id="IPR039421">
    <property type="entry name" value="Type_1_exporter"/>
</dbReference>
<comment type="caution">
    <text evidence="14">The sequence shown here is derived from an EMBL/GenBank/DDBJ whole genome shotgun (WGS) entry which is preliminary data.</text>
</comment>
<keyword evidence="10 11" id="KW-0472">Membrane</keyword>
<dbReference type="GO" id="GO:0005886">
    <property type="term" value="C:plasma membrane"/>
    <property type="evidence" value="ECO:0007669"/>
    <property type="project" value="UniProtKB-SubCell"/>
</dbReference>
<dbReference type="PANTHER" id="PTHR43394:SF1">
    <property type="entry name" value="ATP-BINDING CASSETTE SUB-FAMILY B MEMBER 10, MITOCHONDRIAL"/>
    <property type="match status" value="1"/>
</dbReference>
<gene>
    <name evidence="14" type="primary">msbA</name>
    <name evidence="14" type="ORF">FJM67_03295</name>
</gene>
<evidence type="ECO:0000256" key="9">
    <source>
        <dbReference type="ARBA" id="ARBA00023055"/>
    </source>
</evidence>
<feature type="domain" description="ABC transmembrane type-1" evidence="13">
    <location>
        <begin position="42"/>
        <end position="324"/>
    </location>
</feature>
<keyword evidence="4 11" id="KW-0812">Transmembrane</keyword>
<evidence type="ECO:0000256" key="11">
    <source>
        <dbReference type="SAM" id="Phobius"/>
    </source>
</evidence>
<evidence type="ECO:0000256" key="8">
    <source>
        <dbReference type="ARBA" id="ARBA00022989"/>
    </source>
</evidence>
<evidence type="ECO:0000313" key="15">
    <source>
        <dbReference type="Proteomes" id="UP000315901"/>
    </source>
</evidence>
<dbReference type="CDD" id="cd18552">
    <property type="entry name" value="ABC_6TM_MsbA_like"/>
    <property type="match status" value="1"/>
</dbReference>
<proteinExistence type="predicted"/>
<keyword evidence="9" id="KW-0445">Lipid transport</keyword>
<evidence type="ECO:0000256" key="10">
    <source>
        <dbReference type="ARBA" id="ARBA00023136"/>
    </source>
</evidence>
<comment type="subcellular location">
    <subcellularLocation>
        <location evidence="1">Cell membrane</location>
        <topology evidence="1">Multi-pass membrane protein</topology>
    </subcellularLocation>
</comment>
<dbReference type="InterPro" id="IPR027417">
    <property type="entry name" value="P-loop_NTPase"/>
</dbReference>
<evidence type="ECO:0000259" key="13">
    <source>
        <dbReference type="PROSITE" id="PS50929"/>
    </source>
</evidence>
<keyword evidence="3" id="KW-1003">Cell membrane</keyword>
<dbReference type="InterPro" id="IPR003439">
    <property type="entry name" value="ABC_transporter-like_ATP-bd"/>
</dbReference>
<evidence type="ECO:0000256" key="6">
    <source>
        <dbReference type="ARBA" id="ARBA00022840"/>
    </source>
</evidence>
<evidence type="ECO:0000256" key="2">
    <source>
        <dbReference type="ARBA" id="ARBA00022448"/>
    </source>
</evidence>
<dbReference type="SUPFAM" id="SSF90123">
    <property type="entry name" value="ABC transporter transmembrane region"/>
    <property type="match status" value="1"/>
</dbReference>
<dbReference type="FunFam" id="3.40.50.300:FF:000218">
    <property type="entry name" value="Multidrug ABC transporter ATP-binding protein"/>
    <property type="match status" value="1"/>
</dbReference>
<dbReference type="PANTHER" id="PTHR43394">
    <property type="entry name" value="ATP-DEPENDENT PERMEASE MDL1, MITOCHONDRIAL"/>
    <property type="match status" value="1"/>
</dbReference>
<keyword evidence="15" id="KW-1185">Reference proteome</keyword>
<dbReference type="EMBL" id="VFRR01000004">
    <property type="protein sequence ID" value="TPE54667.1"/>
    <property type="molecule type" value="Genomic_DNA"/>
</dbReference>
<evidence type="ECO:0000256" key="1">
    <source>
        <dbReference type="ARBA" id="ARBA00004651"/>
    </source>
</evidence>
<feature type="domain" description="ABC transporter" evidence="12">
    <location>
        <begin position="356"/>
        <end position="592"/>
    </location>
</feature>
<keyword evidence="6 14" id="KW-0067">ATP-binding</keyword>
<dbReference type="AlphaFoldDB" id="A0A501X2L2"/>
<keyword evidence="8 11" id="KW-1133">Transmembrane helix</keyword>
<evidence type="ECO:0000313" key="14">
    <source>
        <dbReference type="EMBL" id="TPE54667.1"/>
    </source>
</evidence>
<feature type="transmembrane region" description="Helical" evidence="11">
    <location>
        <begin position="39"/>
        <end position="62"/>
    </location>
</feature>
<dbReference type="GO" id="GO:0016887">
    <property type="term" value="F:ATP hydrolysis activity"/>
    <property type="evidence" value="ECO:0007669"/>
    <property type="project" value="InterPro"/>
</dbReference>
<dbReference type="InterPro" id="IPR011917">
    <property type="entry name" value="ABC_transpr_lipidA"/>
</dbReference>
<dbReference type="PROSITE" id="PS00211">
    <property type="entry name" value="ABC_TRANSPORTER_1"/>
    <property type="match status" value="1"/>
</dbReference>
<keyword evidence="7" id="KW-1278">Translocase</keyword>
<feature type="transmembrane region" description="Helical" evidence="11">
    <location>
        <begin position="83"/>
        <end position="104"/>
    </location>
</feature>
<dbReference type="SMART" id="SM00382">
    <property type="entry name" value="AAA"/>
    <property type="match status" value="1"/>
</dbReference>
<sequence length="598" mass="64984">MVIPPPKSWKKSVANKTASTRSAVADYKRLLSYLKAVKLYFALGIFGFIIFAAMEPAMAALLKHIVDVVASGQAAEDRHMIPLMIMGIFLFRGVGTFFGSYFMAKVSTSVVQRLRNDMFAKLLVLPAEFYYHNASGRLMSKLTYDTEQVIGAITNALRVIVREGLTVVGLVGFLLYTNWRLSLLFFVILPFVGLVVAYTTKRFRKLSSRIQNAMGGVTDVASEAIRGHEVVKIYGGQAYEQDRFEKMTAYNAVSTMKMEVTRVISIPLIQMFIAAALSLLVWLALDPAISAAMGAGDFVAFIGAAGMLSKPVRMLTEVNSVLQKGVAAAHSIFTLLDTPNEVEKTEKINVTVSGGIEFERVSFTYPGADKPALQDVSLAIKPGQMLALVGESGGGKSSLVSLLPRFYDIQAGRILIDGKPHTDFSLSELRQHIAIVNQNIVLFNGSVRDNIAYGELAAASDEQVIAAAKMANAWGFIEALPDGLNTQVGENGVLLSGGQRQRLSIARAILKDSPILILDEATSALDTESEKQIQEAIDTLLSNKTTIAIAHRLSTIENADVIAVVHQGRIVEVGSHGELLAKNGFYANLYQQQHSLSE</sequence>
<accession>A0A501X2L2</accession>
<keyword evidence="2" id="KW-0813">Transport</keyword>
<keyword evidence="5" id="KW-0547">Nucleotide-binding</keyword>
<dbReference type="GO" id="GO:0015421">
    <property type="term" value="F:ABC-type oligopeptide transporter activity"/>
    <property type="evidence" value="ECO:0007669"/>
    <property type="project" value="TreeGrafter"/>
</dbReference>
<dbReference type="NCBIfam" id="TIGR02203">
    <property type="entry name" value="MsbA_lipidA"/>
    <property type="match status" value="1"/>
</dbReference>
<feature type="transmembrane region" description="Helical" evidence="11">
    <location>
        <begin position="179"/>
        <end position="199"/>
    </location>
</feature>
<dbReference type="InterPro" id="IPR017871">
    <property type="entry name" value="ABC_transporter-like_CS"/>
</dbReference>
<dbReference type="SUPFAM" id="SSF52540">
    <property type="entry name" value="P-loop containing nucleoside triphosphate hydrolases"/>
    <property type="match status" value="1"/>
</dbReference>
<protein>
    <submittedName>
        <fullName evidence="14">Lipid A export permease/ATP-binding protein MsbA</fullName>
    </submittedName>
</protein>
<dbReference type="GO" id="GO:0034040">
    <property type="term" value="F:ATPase-coupled lipid transmembrane transporter activity"/>
    <property type="evidence" value="ECO:0007669"/>
    <property type="project" value="InterPro"/>
</dbReference>
<feature type="transmembrane region" description="Helical" evidence="11">
    <location>
        <begin position="263"/>
        <end position="283"/>
    </location>
</feature>
<organism evidence="14 15">
    <name type="scientific">Maribrevibacterium harenarium</name>
    <dbReference type="NCBI Taxonomy" id="2589817"/>
    <lineage>
        <taxon>Bacteria</taxon>
        <taxon>Pseudomonadati</taxon>
        <taxon>Pseudomonadota</taxon>
        <taxon>Gammaproteobacteria</taxon>
        <taxon>Oceanospirillales</taxon>
        <taxon>Oceanospirillaceae</taxon>
        <taxon>Maribrevibacterium</taxon>
    </lineage>
</organism>
<dbReference type="InterPro" id="IPR003593">
    <property type="entry name" value="AAA+_ATPase"/>
</dbReference>
<evidence type="ECO:0000256" key="3">
    <source>
        <dbReference type="ARBA" id="ARBA00022475"/>
    </source>
</evidence>
<dbReference type="InterPro" id="IPR011527">
    <property type="entry name" value="ABC1_TM_dom"/>
</dbReference>
<name>A0A501X2L2_9GAMM</name>
<dbReference type="InterPro" id="IPR036640">
    <property type="entry name" value="ABC1_TM_sf"/>
</dbReference>